<organism evidence="1 2">
    <name type="scientific">Agathobaculum faecis</name>
    <dbReference type="NCBI Taxonomy" id="2763013"/>
    <lineage>
        <taxon>Bacteria</taxon>
        <taxon>Bacillati</taxon>
        <taxon>Bacillota</taxon>
        <taxon>Clostridia</taxon>
        <taxon>Eubacteriales</taxon>
        <taxon>Butyricicoccaceae</taxon>
        <taxon>Agathobaculum</taxon>
    </lineage>
</organism>
<name>A0A923LYC6_9FIRM</name>
<evidence type="ECO:0000313" key="1">
    <source>
        <dbReference type="EMBL" id="MBC5726232.1"/>
    </source>
</evidence>
<accession>A0A923LYC6</accession>
<proteinExistence type="predicted"/>
<comment type="caution">
    <text evidence="1">The sequence shown here is derived from an EMBL/GenBank/DDBJ whole genome shotgun (WGS) entry which is preliminary data.</text>
</comment>
<dbReference type="EMBL" id="JACOPL010000012">
    <property type="protein sequence ID" value="MBC5726232.1"/>
    <property type="molecule type" value="Genomic_DNA"/>
</dbReference>
<keyword evidence="2" id="KW-1185">Reference proteome</keyword>
<evidence type="ECO:0008006" key="3">
    <source>
        <dbReference type="Google" id="ProtNLM"/>
    </source>
</evidence>
<sequence length="144" mass="16470">MTEVIMSKEELEHLRSLNRELEHDLRRLHELESAVSGRTSSISGLPHIGVLQDNVSLYISIIDELKRVIMDRVLESILEYAKLNAFINGIEDPLLRQILLYRYVDDLQWRQIAAQVGGDNTASSVRKIAERYLKTLPQGTAQKT</sequence>
<evidence type="ECO:0000313" key="2">
    <source>
        <dbReference type="Proteomes" id="UP000606499"/>
    </source>
</evidence>
<protein>
    <recommendedName>
        <fullName evidence="3">DUF1492 domain-containing protein</fullName>
    </recommendedName>
</protein>
<gene>
    <name evidence="1" type="ORF">H8S45_12295</name>
</gene>
<dbReference type="RefSeq" id="WP_054327892.1">
    <property type="nucleotide sequence ID" value="NZ_JACOPL010000012.1"/>
</dbReference>
<dbReference type="Proteomes" id="UP000606499">
    <property type="component" value="Unassembled WGS sequence"/>
</dbReference>
<reference evidence="1" key="1">
    <citation type="submission" date="2020-08" db="EMBL/GenBank/DDBJ databases">
        <title>Genome public.</title>
        <authorList>
            <person name="Liu C."/>
            <person name="Sun Q."/>
        </authorList>
    </citation>
    <scope>NUCLEOTIDE SEQUENCE</scope>
    <source>
        <strain evidence="1">NSJ-28</strain>
    </source>
</reference>
<dbReference type="AlphaFoldDB" id="A0A923LYC6"/>